<evidence type="ECO:0000313" key="6">
    <source>
        <dbReference type="EMBL" id="ARN80256.1"/>
    </source>
</evidence>
<dbReference type="GO" id="GO:0020037">
    <property type="term" value="F:heme binding"/>
    <property type="evidence" value="ECO:0007669"/>
    <property type="project" value="InterPro"/>
</dbReference>
<name>A0A1W6MRU1_9HYPH</name>
<protein>
    <recommendedName>
        <fullName evidence="5">Cytochrome c domain-containing protein</fullName>
    </recommendedName>
</protein>
<dbReference type="KEGG" id="mbry:B1812_03210"/>
<dbReference type="Pfam" id="PF21419">
    <property type="entry name" value="RoxA-like_Cyt-c"/>
    <property type="match status" value="1"/>
</dbReference>
<dbReference type="InterPro" id="IPR036909">
    <property type="entry name" value="Cyt_c-like_dom_sf"/>
</dbReference>
<sequence length="489" mass="54555">MKTLLLPKLLAGALVLLLTITIAGYLIFLRPIAQPWTADPARLFNHGSIGNETSQGLPYWIWRVLPQMFPEHLPGRQDGYCSLGLFWEPGEELPVGFSKKTIGVIPRVSANCAFCHQSTYRLHPDEPSKLVVGGSGGAVDPQGFLRFLMRSGADPRFTADNFLNEITAIYDMPLWERALYRYVLVPFTKSALNDQAKRYAWMDSRPNWGAGRIDPFNPVKFYNLKLADDHTIGNSDMMPLWNLSALKEGSGYALHWDGLSTSLEETALAGAIGDGLVSNAYADTKENLARIDDFIRLNQPPPSPFSTTLNPADPFRVETAQVEAGRVLYRSLCADCHEPTGARYRTVIPAGEIGTDRHRIDMWTAEAADRYNHYEAGYNWGFKAFQKINGYLTNELTGLWLRGPYLHNGSVPSLRELLNPPKQRPSVFYRGYDLVDAKNGGFVSQGAEAERVGWRYETSTPGNGNEGHAYGVDLSNEDKENLLAYLKTL</sequence>
<feature type="domain" description="Cytochrome c" evidence="5">
    <location>
        <begin position="320"/>
        <end position="489"/>
    </location>
</feature>
<dbReference type="InterPro" id="IPR009056">
    <property type="entry name" value="Cyt_c-like_dom"/>
</dbReference>
<evidence type="ECO:0000256" key="3">
    <source>
        <dbReference type="ARBA" id="ARBA00023004"/>
    </source>
</evidence>
<proteinExistence type="predicted"/>
<evidence type="ECO:0000256" key="2">
    <source>
        <dbReference type="ARBA" id="ARBA00022723"/>
    </source>
</evidence>
<dbReference type="PROSITE" id="PS51007">
    <property type="entry name" value="CYTC"/>
    <property type="match status" value="1"/>
</dbReference>
<dbReference type="GO" id="GO:0009055">
    <property type="term" value="F:electron transfer activity"/>
    <property type="evidence" value="ECO:0007669"/>
    <property type="project" value="InterPro"/>
</dbReference>
<keyword evidence="7" id="KW-1185">Reference proteome</keyword>
<keyword evidence="2 4" id="KW-0479">Metal-binding</keyword>
<keyword evidence="3 4" id="KW-0408">Iron</keyword>
<dbReference type="SUPFAM" id="SSF46626">
    <property type="entry name" value="Cytochrome c"/>
    <property type="match status" value="1"/>
</dbReference>
<dbReference type="PANTHER" id="PTHR30600">
    <property type="entry name" value="CYTOCHROME C PEROXIDASE-RELATED"/>
    <property type="match status" value="1"/>
</dbReference>
<dbReference type="PANTHER" id="PTHR30600:SF9">
    <property type="entry name" value="BLR7738 PROTEIN"/>
    <property type="match status" value="1"/>
</dbReference>
<dbReference type="RefSeq" id="WP_085770317.1">
    <property type="nucleotide sequence ID" value="NZ_AP027149.1"/>
</dbReference>
<evidence type="ECO:0000256" key="4">
    <source>
        <dbReference type="PROSITE-ProRule" id="PRU00433"/>
    </source>
</evidence>
<dbReference type="Gene3D" id="1.10.760.10">
    <property type="entry name" value="Cytochrome c-like domain"/>
    <property type="match status" value="1"/>
</dbReference>
<accession>A0A1W6MRU1</accession>
<dbReference type="InterPro" id="IPR051395">
    <property type="entry name" value="Cytochrome_c_Peroxidase/MauG"/>
</dbReference>
<dbReference type="Proteomes" id="UP000193978">
    <property type="component" value="Chromosome"/>
</dbReference>
<dbReference type="GO" id="GO:0046872">
    <property type="term" value="F:metal ion binding"/>
    <property type="evidence" value="ECO:0007669"/>
    <property type="project" value="UniProtKB-KW"/>
</dbReference>
<dbReference type="STRING" id="655015.B1812_03210"/>
<dbReference type="AlphaFoldDB" id="A0A1W6MRU1"/>
<organism evidence="6 7">
    <name type="scientific">Methylocystis bryophila</name>
    <dbReference type="NCBI Taxonomy" id="655015"/>
    <lineage>
        <taxon>Bacteria</taxon>
        <taxon>Pseudomonadati</taxon>
        <taxon>Pseudomonadota</taxon>
        <taxon>Alphaproteobacteria</taxon>
        <taxon>Hyphomicrobiales</taxon>
        <taxon>Methylocystaceae</taxon>
        <taxon>Methylocystis</taxon>
    </lineage>
</organism>
<reference evidence="6 7" key="1">
    <citation type="submission" date="2017-02" db="EMBL/GenBank/DDBJ databases">
        <authorList>
            <person name="Peterson S.W."/>
        </authorList>
    </citation>
    <scope>NUCLEOTIDE SEQUENCE [LARGE SCALE GENOMIC DNA]</scope>
    <source>
        <strain evidence="6 7">S285</strain>
    </source>
</reference>
<evidence type="ECO:0000259" key="5">
    <source>
        <dbReference type="PROSITE" id="PS51007"/>
    </source>
</evidence>
<dbReference type="OrthoDB" id="417271at2"/>
<keyword evidence="1 4" id="KW-0349">Heme</keyword>
<evidence type="ECO:0000256" key="1">
    <source>
        <dbReference type="ARBA" id="ARBA00022617"/>
    </source>
</evidence>
<dbReference type="GO" id="GO:0004130">
    <property type="term" value="F:cytochrome-c peroxidase activity"/>
    <property type="evidence" value="ECO:0007669"/>
    <property type="project" value="TreeGrafter"/>
</dbReference>
<dbReference type="EMBL" id="CP019948">
    <property type="protein sequence ID" value="ARN80256.1"/>
    <property type="molecule type" value="Genomic_DNA"/>
</dbReference>
<evidence type="ECO:0000313" key="7">
    <source>
        <dbReference type="Proteomes" id="UP000193978"/>
    </source>
</evidence>
<gene>
    <name evidence="6" type="ORF">B1812_03210</name>
</gene>